<feature type="transmembrane region" description="Helical" evidence="4">
    <location>
        <begin position="350"/>
        <end position="371"/>
    </location>
</feature>
<dbReference type="InterPro" id="IPR050327">
    <property type="entry name" value="Proton-linked_MCT"/>
</dbReference>
<feature type="transmembrane region" description="Helical" evidence="4">
    <location>
        <begin position="173"/>
        <end position="193"/>
    </location>
</feature>
<evidence type="ECO:0000256" key="1">
    <source>
        <dbReference type="ARBA" id="ARBA00022692"/>
    </source>
</evidence>
<evidence type="ECO:0000313" key="6">
    <source>
        <dbReference type="EMBL" id="MDQ2094320.1"/>
    </source>
</evidence>
<evidence type="ECO:0000256" key="3">
    <source>
        <dbReference type="ARBA" id="ARBA00023136"/>
    </source>
</evidence>
<name>A0AAJ1U9K9_9RHOB</name>
<keyword evidence="3 4" id="KW-0472">Membrane</keyword>
<feature type="transmembrane region" description="Helical" evidence="4">
    <location>
        <begin position="316"/>
        <end position="338"/>
    </location>
</feature>
<feature type="transmembrane region" description="Helical" evidence="4">
    <location>
        <begin position="143"/>
        <end position="167"/>
    </location>
</feature>
<feature type="transmembrane region" description="Helical" evidence="4">
    <location>
        <begin position="266"/>
        <end position="285"/>
    </location>
</feature>
<dbReference type="AlphaFoldDB" id="A0AAJ1U9K9"/>
<keyword evidence="1 4" id="KW-0812">Transmembrane</keyword>
<dbReference type="PANTHER" id="PTHR11360">
    <property type="entry name" value="MONOCARBOXYLATE TRANSPORTER"/>
    <property type="match status" value="1"/>
</dbReference>
<dbReference type="InterPro" id="IPR020846">
    <property type="entry name" value="MFS_dom"/>
</dbReference>
<dbReference type="Pfam" id="PF07690">
    <property type="entry name" value="MFS_1"/>
    <property type="match status" value="1"/>
</dbReference>
<reference evidence="6" key="1">
    <citation type="submission" date="2022-07" db="EMBL/GenBank/DDBJ databases">
        <authorList>
            <person name="Otstavnykh N."/>
            <person name="Isaeva M."/>
            <person name="Bystritskaya E."/>
        </authorList>
    </citation>
    <scope>NUCLEOTIDE SEQUENCE</scope>
    <source>
        <strain evidence="6">10Alg 79</strain>
    </source>
</reference>
<dbReference type="RefSeq" id="WP_317625923.1">
    <property type="nucleotide sequence ID" value="NZ_JANFFA010000002.1"/>
</dbReference>
<dbReference type="InterPro" id="IPR036259">
    <property type="entry name" value="MFS_trans_sf"/>
</dbReference>
<feature type="transmembrane region" description="Helical" evidence="4">
    <location>
        <begin position="383"/>
        <end position="401"/>
    </location>
</feature>
<reference evidence="6" key="2">
    <citation type="submission" date="2023-04" db="EMBL/GenBank/DDBJ databases">
        <title>'Rhodoalgimonas zhirmunskyi' gen. nov., isolated from a red alga.</title>
        <authorList>
            <person name="Nedashkovskaya O.I."/>
            <person name="Otstavnykh N.Y."/>
            <person name="Bystritskaya E.P."/>
            <person name="Balabanova L.A."/>
            <person name="Isaeva M.P."/>
        </authorList>
    </citation>
    <scope>NUCLEOTIDE SEQUENCE</scope>
    <source>
        <strain evidence="6">10Alg 79</strain>
    </source>
</reference>
<accession>A0AAJ1U9K9</accession>
<evidence type="ECO:0000259" key="5">
    <source>
        <dbReference type="PROSITE" id="PS50850"/>
    </source>
</evidence>
<dbReference type="PROSITE" id="PS50850">
    <property type="entry name" value="MFS"/>
    <property type="match status" value="1"/>
</dbReference>
<dbReference type="GO" id="GO:0022857">
    <property type="term" value="F:transmembrane transporter activity"/>
    <property type="evidence" value="ECO:0007669"/>
    <property type="project" value="InterPro"/>
</dbReference>
<organism evidence="6 7">
    <name type="scientific">Rhodalgimonas zhirmunskyi</name>
    <dbReference type="NCBI Taxonomy" id="2964767"/>
    <lineage>
        <taxon>Bacteria</taxon>
        <taxon>Pseudomonadati</taxon>
        <taxon>Pseudomonadota</taxon>
        <taxon>Alphaproteobacteria</taxon>
        <taxon>Rhodobacterales</taxon>
        <taxon>Roseobacteraceae</taxon>
        <taxon>Rhodalgimonas</taxon>
    </lineage>
</organism>
<evidence type="ECO:0000256" key="2">
    <source>
        <dbReference type="ARBA" id="ARBA00022989"/>
    </source>
</evidence>
<evidence type="ECO:0000256" key="4">
    <source>
        <dbReference type="SAM" id="Phobius"/>
    </source>
</evidence>
<dbReference type="Proteomes" id="UP001227162">
    <property type="component" value="Unassembled WGS sequence"/>
</dbReference>
<feature type="transmembrane region" description="Helical" evidence="4">
    <location>
        <begin position="54"/>
        <end position="72"/>
    </location>
</feature>
<gene>
    <name evidence="6" type="ORF">NOI20_09375</name>
</gene>
<dbReference type="EMBL" id="JANFFA010000002">
    <property type="protein sequence ID" value="MDQ2094320.1"/>
    <property type="molecule type" value="Genomic_DNA"/>
</dbReference>
<protein>
    <submittedName>
        <fullName evidence="6">MFS transporter</fullName>
    </submittedName>
</protein>
<sequence length="412" mass="44765">MTAPRVPTFQFLRDNAPWLAAGAMLFFLSSFGQTFFISIFAAEIRGEFGLSHGQWGGIYTLGTSASALLMIWAGGLTDRFRVRALGAVVLSMLAASCLLMALNGAAWMLPFVIFALRFCGQGMTSHISVVAMSRWFVAARGRALSIATSGFSVGEALLPLLFVWLLTLFDWRTLWIGAACVAILGIPALFSLLRHERTPQSFAETESSLGMEGRHWTRNQALRQFLFWMMIPAMLGPAAFNTAFFFHQVHYAEVKGISHLELVSLFPLFTGMTIGFMVLSGWALDRFGTARLMPFVQVPMAIGFVFFSQAEGLPGLITGFFFAAMGNGGMMTVPNAFWADFYGTRNIGSVKAMVAAVMVLGSALGPGITGWGIDAGIGIERQYLAVSLYFLIATGFMLVGVTRARRLLPAAA</sequence>
<feature type="domain" description="Major facilitator superfamily (MFS) profile" evidence="5">
    <location>
        <begin position="18"/>
        <end position="405"/>
    </location>
</feature>
<comment type="caution">
    <text evidence="6">The sequence shown here is derived from an EMBL/GenBank/DDBJ whole genome shotgun (WGS) entry which is preliminary data.</text>
</comment>
<feature type="transmembrane region" description="Helical" evidence="4">
    <location>
        <begin position="292"/>
        <end position="310"/>
    </location>
</feature>
<dbReference type="InterPro" id="IPR011701">
    <property type="entry name" value="MFS"/>
</dbReference>
<evidence type="ECO:0000313" key="7">
    <source>
        <dbReference type="Proteomes" id="UP001227162"/>
    </source>
</evidence>
<feature type="transmembrane region" description="Helical" evidence="4">
    <location>
        <begin position="225"/>
        <end position="246"/>
    </location>
</feature>
<keyword evidence="2 4" id="KW-1133">Transmembrane helix</keyword>
<dbReference type="Gene3D" id="1.20.1250.20">
    <property type="entry name" value="MFS general substrate transporter like domains"/>
    <property type="match status" value="2"/>
</dbReference>
<keyword evidence="7" id="KW-1185">Reference proteome</keyword>
<proteinExistence type="predicted"/>
<feature type="transmembrane region" description="Helical" evidence="4">
    <location>
        <begin position="18"/>
        <end position="42"/>
    </location>
</feature>
<dbReference type="PANTHER" id="PTHR11360:SF308">
    <property type="entry name" value="BLL3089 PROTEIN"/>
    <property type="match status" value="1"/>
</dbReference>
<dbReference type="SUPFAM" id="SSF103473">
    <property type="entry name" value="MFS general substrate transporter"/>
    <property type="match status" value="1"/>
</dbReference>